<organism evidence="7 8">
    <name type="scientific">Ideonella paludis</name>
    <dbReference type="NCBI Taxonomy" id="1233411"/>
    <lineage>
        <taxon>Bacteria</taxon>
        <taxon>Pseudomonadati</taxon>
        <taxon>Pseudomonadota</taxon>
        <taxon>Betaproteobacteria</taxon>
        <taxon>Burkholderiales</taxon>
        <taxon>Sphaerotilaceae</taxon>
        <taxon>Ideonella</taxon>
    </lineage>
</organism>
<dbReference type="SMART" id="SM00283">
    <property type="entry name" value="MA"/>
    <property type="match status" value="1"/>
</dbReference>
<feature type="transmembrane region" description="Helical" evidence="4">
    <location>
        <begin position="184"/>
        <end position="206"/>
    </location>
</feature>
<dbReference type="InterPro" id="IPR003660">
    <property type="entry name" value="HAMP_dom"/>
</dbReference>
<evidence type="ECO:0000256" key="4">
    <source>
        <dbReference type="SAM" id="Phobius"/>
    </source>
</evidence>
<dbReference type="PANTHER" id="PTHR43531">
    <property type="entry name" value="PROTEIN ICFG"/>
    <property type="match status" value="1"/>
</dbReference>
<dbReference type="EMBL" id="JAGQDG010000009">
    <property type="protein sequence ID" value="MBQ0937774.1"/>
    <property type="molecule type" value="Genomic_DNA"/>
</dbReference>
<gene>
    <name evidence="7" type="ORF">KAK11_20785</name>
</gene>
<keyword evidence="1" id="KW-0488">Methylation</keyword>
<dbReference type="PRINTS" id="PR00260">
    <property type="entry name" value="CHEMTRNSDUCR"/>
</dbReference>
<comment type="caution">
    <text evidence="7">The sequence shown here is derived from an EMBL/GenBank/DDBJ whole genome shotgun (WGS) entry which is preliminary data.</text>
</comment>
<evidence type="ECO:0000259" key="5">
    <source>
        <dbReference type="PROSITE" id="PS50111"/>
    </source>
</evidence>
<dbReference type="PROSITE" id="PS50111">
    <property type="entry name" value="CHEMOTAXIS_TRANSDUC_2"/>
    <property type="match status" value="1"/>
</dbReference>
<keyword evidence="3" id="KW-0807">Transducer</keyword>
<dbReference type="SMART" id="SM00304">
    <property type="entry name" value="HAMP"/>
    <property type="match status" value="1"/>
</dbReference>
<dbReference type="RefSeq" id="WP_210811451.1">
    <property type="nucleotide sequence ID" value="NZ_JAGQDG010000009.1"/>
</dbReference>
<proteinExistence type="inferred from homology"/>
<dbReference type="InterPro" id="IPR004089">
    <property type="entry name" value="MCPsignal_dom"/>
</dbReference>
<dbReference type="InterPro" id="IPR004090">
    <property type="entry name" value="Chemotax_Me-accpt_rcpt"/>
</dbReference>
<evidence type="ECO:0000256" key="3">
    <source>
        <dbReference type="PROSITE-ProRule" id="PRU00284"/>
    </source>
</evidence>
<dbReference type="InterPro" id="IPR051310">
    <property type="entry name" value="MCP_chemotaxis"/>
</dbReference>
<evidence type="ECO:0000256" key="2">
    <source>
        <dbReference type="ARBA" id="ARBA00029447"/>
    </source>
</evidence>
<name>A0ABS5E367_9BURK</name>
<evidence type="ECO:0000259" key="6">
    <source>
        <dbReference type="PROSITE" id="PS50885"/>
    </source>
</evidence>
<evidence type="ECO:0000313" key="7">
    <source>
        <dbReference type="EMBL" id="MBQ0937774.1"/>
    </source>
</evidence>
<protein>
    <submittedName>
        <fullName evidence="7">HAMP domain-containing protein</fullName>
    </submittedName>
</protein>
<dbReference type="SUPFAM" id="SSF58104">
    <property type="entry name" value="Methyl-accepting chemotaxis protein (MCP) signaling domain"/>
    <property type="match status" value="1"/>
</dbReference>
<keyword evidence="8" id="KW-1185">Reference proteome</keyword>
<reference evidence="7 8" key="1">
    <citation type="submission" date="2021-04" db="EMBL/GenBank/DDBJ databases">
        <title>The genome sequence of type strain Ideonella paludis KCTC 32238.</title>
        <authorList>
            <person name="Liu Y."/>
        </authorList>
    </citation>
    <scope>NUCLEOTIDE SEQUENCE [LARGE SCALE GENOMIC DNA]</scope>
    <source>
        <strain evidence="7 8">KCTC 32238</strain>
    </source>
</reference>
<evidence type="ECO:0000313" key="8">
    <source>
        <dbReference type="Proteomes" id="UP000672097"/>
    </source>
</evidence>
<feature type="domain" description="HAMP" evidence="6">
    <location>
        <begin position="208"/>
        <end position="260"/>
    </location>
</feature>
<feature type="domain" description="Methyl-accepting transducer" evidence="5">
    <location>
        <begin position="265"/>
        <end position="494"/>
    </location>
</feature>
<keyword evidence="4" id="KW-0472">Membrane</keyword>
<dbReference type="CDD" id="cd06225">
    <property type="entry name" value="HAMP"/>
    <property type="match status" value="1"/>
</dbReference>
<dbReference type="Gene3D" id="1.10.287.950">
    <property type="entry name" value="Methyl-accepting chemotaxis protein"/>
    <property type="match status" value="1"/>
</dbReference>
<keyword evidence="4" id="KW-1133">Transmembrane helix</keyword>
<dbReference type="CDD" id="cd11386">
    <property type="entry name" value="MCP_signal"/>
    <property type="match status" value="1"/>
</dbReference>
<accession>A0ABS5E367</accession>
<dbReference type="Pfam" id="PF00672">
    <property type="entry name" value="HAMP"/>
    <property type="match status" value="1"/>
</dbReference>
<evidence type="ECO:0000256" key="1">
    <source>
        <dbReference type="ARBA" id="ARBA00022481"/>
    </source>
</evidence>
<dbReference type="PROSITE" id="PS50885">
    <property type="entry name" value="HAMP"/>
    <property type="match status" value="1"/>
</dbReference>
<keyword evidence="4" id="KW-0812">Transmembrane</keyword>
<dbReference type="Pfam" id="PF00015">
    <property type="entry name" value="MCPsignal"/>
    <property type="match status" value="1"/>
</dbReference>
<comment type="similarity">
    <text evidence="2">Belongs to the methyl-accepting chemotaxis (MCP) protein family.</text>
</comment>
<dbReference type="Proteomes" id="UP000672097">
    <property type="component" value="Unassembled WGS sequence"/>
</dbReference>
<dbReference type="PANTHER" id="PTHR43531:SF14">
    <property type="entry name" value="METHYL-ACCEPTING CHEMOTAXIS PROTEIN I-RELATED"/>
    <property type="match status" value="1"/>
</dbReference>
<sequence>MNLSQKIPLAFGTALILTLGAGSGGLWMAGRALDTFQTDVQERMADERATAALEGHFKTQVQEWKNTLLRGMDNALLEKHWKAFVAEEKAVADGAKQLSERLAQSEPALKTELDRFMATHQRMAVAYRAGLEKFKESGLEPSVGDGAVRGVDREPARLIRDINARLAKRNAEIAATAYARGQQALIWSVGLMLLACLGGVTIAVMMTRAVTRPLQRAMDAARTIAGGDLTHHIEGHDQDEAGRLLTALSDMQAQLKQLVDNVRRDAEHVATASAQIAQGNGDLAERTEQQASALQETASSMEELGATIKQNAEHAQQASHLATTASEVATRGGEVVSKVVDTMRGIHDASRRIVDIIGVIDGIAFRTNILALNAAVEAARAGEQGRGFAVVASEVRSLAQRSADAAREIKGLINTSVEQVSQGTALVDNAGNTMGEVVSSIQRVTQIIADISRASQEQSEGVSQVNASVAGMDSGTQQNAALVEQTSAAAESLRNQAQHLVVTVNNFRV</sequence>